<comment type="subcellular location">
    <subcellularLocation>
        <location evidence="1">Nucleus</location>
    </subcellularLocation>
</comment>
<dbReference type="PANTHER" id="PTHR14196">
    <property type="entry name" value="ODD-SKIPPED - RELATED"/>
    <property type="match status" value="1"/>
</dbReference>
<dbReference type="FunFam" id="3.30.160.60:FF:000254">
    <property type="entry name" value="Odd-skipped related transciption factor 1"/>
    <property type="match status" value="1"/>
</dbReference>
<dbReference type="Pfam" id="PF00096">
    <property type="entry name" value="zf-C2H2"/>
    <property type="match status" value="4"/>
</dbReference>
<evidence type="ECO:0000256" key="4">
    <source>
        <dbReference type="ARBA" id="ARBA00022737"/>
    </source>
</evidence>
<keyword evidence="9" id="KW-0804">Transcription</keyword>
<evidence type="ECO:0000256" key="6">
    <source>
        <dbReference type="ARBA" id="ARBA00022788"/>
    </source>
</evidence>
<dbReference type="InterPro" id="IPR013087">
    <property type="entry name" value="Znf_C2H2_type"/>
</dbReference>
<dbReference type="GO" id="GO:0008270">
    <property type="term" value="F:zinc ion binding"/>
    <property type="evidence" value="ECO:0007669"/>
    <property type="project" value="UniProtKB-KW"/>
</dbReference>
<evidence type="ECO:0000256" key="5">
    <source>
        <dbReference type="ARBA" id="ARBA00022771"/>
    </source>
</evidence>
<feature type="domain" description="C2H2-type" evidence="13">
    <location>
        <begin position="305"/>
        <end position="332"/>
    </location>
</feature>
<feature type="domain" description="C2H2-type" evidence="13">
    <location>
        <begin position="333"/>
        <end position="360"/>
    </location>
</feature>
<evidence type="ECO:0000259" key="13">
    <source>
        <dbReference type="PROSITE" id="PS50157"/>
    </source>
</evidence>
<evidence type="ECO:0000256" key="8">
    <source>
        <dbReference type="ARBA" id="ARBA00023015"/>
    </source>
</evidence>
<organism evidence="14">
    <name type="scientific">Timema bartmani</name>
    <dbReference type="NCBI Taxonomy" id="61472"/>
    <lineage>
        <taxon>Eukaryota</taxon>
        <taxon>Metazoa</taxon>
        <taxon>Ecdysozoa</taxon>
        <taxon>Arthropoda</taxon>
        <taxon>Hexapoda</taxon>
        <taxon>Insecta</taxon>
        <taxon>Pterygota</taxon>
        <taxon>Neoptera</taxon>
        <taxon>Polyneoptera</taxon>
        <taxon>Phasmatodea</taxon>
        <taxon>Timematodea</taxon>
        <taxon>Timematoidea</taxon>
        <taxon>Timematidae</taxon>
        <taxon>Timema</taxon>
    </lineage>
</organism>
<keyword evidence="3" id="KW-0479">Metal-binding</keyword>
<evidence type="ECO:0000256" key="12">
    <source>
        <dbReference type="SAM" id="MobiDB-lite"/>
    </source>
</evidence>
<name>A0A7R9F3Z8_9NEOP</name>
<dbReference type="InterPro" id="IPR036236">
    <property type="entry name" value="Znf_C2H2_sf"/>
</dbReference>
<dbReference type="Gene3D" id="3.30.160.60">
    <property type="entry name" value="Classic Zinc Finger"/>
    <property type="match status" value="4"/>
</dbReference>
<proteinExistence type="predicted"/>
<feature type="domain" description="C2H2-type" evidence="13">
    <location>
        <begin position="389"/>
        <end position="416"/>
    </location>
</feature>
<keyword evidence="5 11" id="KW-0863">Zinc-finger</keyword>
<dbReference type="InterPro" id="IPR050717">
    <property type="entry name" value="C2H2-ZF_Transcription_Reg"/>
</dbReference>
<dbReference type="GO" id="GO:0005634">
    <property type="term" value="C:nucleus"/>
    <property type="evidence" value="ECO:0007669"/>
    <property type="project" value="UniProtKB-SubCell"/>
</dbReference>
<dbReference type="SMART" id="SM00355">
    <property type="entry name" value="ZnF_C2H2"/>
    <property type="match status" value="4"/>
</dbReference>
<feature type="region of interest" description="Disordered" evidence="12">
    <location>
        <begin position="457"/>
        <end position="482"/>
    </location>
</feature>
<keyword evidence="7" id="KW-0862">Zinc</keyword>
<dbReference type="PANTHER" id="PTHR14196:SF0">
    <property type="entry name" value="PROTEIN BOWEL"/>
    <property type="match status" value="1"/>
</dbReference>
<protein>
    <recommendedName>
        <fullName evidence="13">C2H2-type domain-containing protein</fullName>
    </recommendedName>
</protein>
<dbReference type="FunFam" id="3.30.160.60:FF:000958">
    <property type="entry name" value="Odd skipped"/>
    <property type="match status" value="1"/>
</dbReference>
<dbReference type="GO" id="GO:0000977">
    <property type="term" value="F:RNA polymerase II transcription regulatory region sequence-specific DNA binding"/>
    <property type="evidence" value="ECO:0007669"/>
    <property type="project" value="TreeGrafter"/>
</dbReference>
<dbReference type="AlphaFoldDB" id="A0A7R9F3Z8"/>
<keyword evidence="4" id="KW-0677">Repeat</keyword>
<reference evidence="14" key="1">
    <citation type="submission" date="2020-11" db="EMBL/GenBank/DDBJ databases">
        <authorList>
            <person name="Tran Van P."/>
        </authorList>
    </citation>
    <scope>NUCLEOTIDE SEQUENCE</scope>
</reference>
<dbReference type="GO" id="GO:0007366">
    <property type="term" value="P:periodic partitioning by pair rule gene"/>
    <property type="evidence" value="ECO:0007669"/>
    <property type="project" value="UniProtKB-KW"/>
</dbReference>
<dbReference type="PROSITE" id="PS50157">
    <property type="entry name" value="ZINC_FINGER_C2H2_2"/>
    <property type="match status" value="4"/>
</dbReference>
<keyword evidence="8" id="KW-0805">Transcription regulation</keyword>
<evidence type="ECO:0000313" key="14">
    <source>
        <dbReference type="EMBL" id="CAD7446604.1"/>
    </source>
</evidence>
<feature type="region of interest" description="Disordered" evidence="12">
    <location>
        <begin position="273"/>
        <end position="300"/>
    </location>
</feature>
<accession>A0A7R9F3Z8</accession>
<evidence type="ECO:0000256" key="10">
    <source>
        <dbReference type="ARBA" id="ARBA00023242"/>
    </source>
</evidence>
<evidence type="ECO:0000256" key="3">
    <source>
        <dbReference type="ARBA" id="ARBA00022723"/>
    </source>
</evidence>
<dbReference type="FunFam" id="3.30.160.60:FF:000318">
    <property type="entry name" value="Odd-skipped-related transciption factor 2"/>
    <property type="match status" value="1"/>
</dbReference>
<dbReference type="PROSITE" id="PS00028">
    <property type="entry name" value="ZINC_FINGER_C2H2_1"/>
    <property type="match status" value="4"/>
</dbReference>
<keyword evidence="10" id="KW-0539">Nucleus</keyword>
<dbReference type="EMBL" id="OD568141">
    <property type="protein sequence ID" value="CAD7446604.1"/>
    <property type="molecule type" value="Genomic_DNA"/>
</dbReference>
<dbReference type="FunFam" id="3.30.160.60:FF:000311">
    <property type="entry name" value="protein odd-skipped-related 2 isoform X1"/>
    <property type="match status" value="1"/>
</dbReference>
<dbReference type="SUPFAM" id="SSF57667">
    <property type="entry name" value="beta-beta-alpha zinc fingers"/>
    <property type="match status" value="2"/>
</dbReference>
<dbReference type="GO" id="GO:0048619">
    <property type="term" value="P:embryonic hindgut morphogenesis"/>
    <property type="evidence" value="ECO:0007669"/>
    <property type="project" value="TreeGrafter"/>
</dbReference>
<evidence type="ECO:0000256" key="9">
    <source>
        <dbReference type="ARBA" id="ARBA00023163"/>
    </source>
</evidence>
<dbReference type="GO" id="GO:0000981">
    <property type="term" value="F:DNA-binding transcription factor activity, RNA polymerase II-specific"/>
    <property type="evidence" value="ECO:0007669"/>
    <property type="project" value="TreeGrafter"/>
</dbReference>
<evidence type="ECO:0000256" key="7">
    <source>
        <dbReference type="ARBA" id="ARBA00022833"/>
    </source>
</evidence>
<feature type="compositionally biased region" description="Basic and acidic residues" evidence="12">
    <location>
        <begin position="61"/>
        <end position="71"/>
    </location>
</feature>
<feature type="compositionally biased region" description="Gly residues" evidence="12">
    <location>
        <begin position="284"/>
        <end position="295"/>
    </location>
</feature>
<sequence>MAAGVLNRENHEDDRNCVQAGSPVMIKSEEASSPLLTPPHTPTDLTEETRCGSNQRFPFHRSQDDSRSDCSGDLELEHIHRQSPDPEGGYLFPSAGTRYPPLPPPWVVQPFPALGRREDLSAFRPFDVLPPGSSDGAQDYSLRAVAEGGRVDPSLPPVMLQSAPLTDSQGFSPPGGYLPQPPGGFLPAFLMNQWLRSALFNQAAAAAAMANGSCWEPRIVGYVDTGKRGSTFTFHSVLETLLNLLISRCYISPGGSTSRLQNIRPALMSSSAQFPGGKTAAGVGRAGGGGGGGGPRTSSRPKKQFICKFCNRQFTKSYNLLIHERTHTDERPYSCDICGKAFRRQDHLRDHRYIHSKEKPFKCGECGKGFCQSRTLAVHKILHMEESPHKCPVCSRSFNQRSNLKTHLLTHTDVKPYECVSCTHLFRGDCQEEAEDHQVHPCTSSSALLDLTVPSQNRDEGMTTASSGVAQEPSVQPPPVRKFTGFTIADIMKR</sequence>
<gene>
    <name evidence="14" type="ORF">TBIB3V08_LOCUS8931</name>
</gene>
<evidence type="ECO:0000256" key="11">
    <source>
        <dbReference type="PROSITE-ProRule" id="PRU00042"/>
    </source>
</evidence>
<keyword evidence="6" id="KW-0562">Pair-rule protein</keyword>
<evidence type="ECO:0000256" key="1">
    <source>
        <dbReference type="ARBA" id="ARBA00004123"/>
    </source>
</evidence>
<feature type="domain" description="C2H2-type" evidence="13">
    <location>
        <begin position="361"/>
        <end position="388"/>
    </location>
</feature>
<evidence type="ECO:0000256" key="2">
    <source>
        <dbReference type="ARBA" id="ARBA00022473"/>
    </source>
</evidence>
<keyword evidence="2" id="KW-0217">Developmental protein</keyword>
<feature type="region of interest" description="Disordered" evidence="12">
    <location>
        <begin position="1"/>
        <end position="71"/>
    </location>
</feature>